<accession>S0EVU6</accession>
<evidence type="ECO:0000313" key="3">
    <source>
        <dbReference type="Proteomes" id="UP000014227"/>
    </source>
</evidence>
<dbReference type="HOGENOM" id="CLU_034545_0_2_0"/>
<feature type="domain" description="PPM-type phosphatase" evidence="1">
    <location>
        <begin position="42"/>
        <end position="283"/>
    </location>
</feature>
<dbReference type="InterPro" id="IPR036457">
    <property type="entry name" value="PPM-type-like_dom_sf"/>
</dbReference>
<dbReference type="STRING" id="454171.CP488_02338"/>
<dbReference type="Proteomes" id="UP000014227">
    <property type="component" value="Chromosome I"/>
</dbReference>
<dbReference type="CDD" id="cd00143">
    <property type="entry name" value="PP2Cc"/>
    <property type="match status" value="1"/>
</dbReference>
<dbReference type="KEGG" id="ccz:CCALI_01754"/>
<protein>
    <submittedName>
        <fullName evidence="2">Serine/threonine protein phosphatase</fullName>
        <ecNumber evidence="2">3.1.3.16</ecNumber>
    </submittedName>
</protein>
<dbReference type="EMBL" id="HF951689">
    <property type="protein sequence ID" value="CCW35567.1"/>
    <property type="molecule type" value="Genomic_DNA"/>
</dbReference>
<dbReference type="InterPro" id="IPR015655">
    <property type="entry name" value="PP2C"/>
</dbReference>
<dbReference type="OrthoDB" id="152713at2"/>
<dbReference type="NCBIfam" id="NF033484">
    <property type="entry name" value="Stp1_PP2C_phos"/>
    <property type="match status" value="1"/>
</dbReference>
<dbReference type="PATRIC" id="fig|1303518.3.peg.1811"/>
<dbReference type="FunCoup" id="S0EVU6">
    <property type="interactions" value="120"/>
</dbReference>
<evidence type="ECO:0000259" key="1">
    <source>
        <dbReference type="PROSITE" id="PS51746"/>
    </source>
</evidence>
<dbReference type="AlphaFoldDB" id="S0EVU6"/>
<dbReference type="PANTHER" id="PTHR47992">
    <property type="entry name" value="PROTEIN PHOSPHATASE"/>
    <property type="match status" value="1"/>
</dbReference>
<dbReference type="Gene3D" id="3.60.40.10">
    <property type="entry name" value="PPM-type phosphatase domain"/>
    <property type="match status" value="1"/>
</dbReference>
<dbReference type="SMART" id="SM00331">
    <property type="entry name" value="PP2C_SIG"/>
    <property type="match status" value="1"/>
</dbReference>
<dbReference type="GO" id="GO:0004722">
    <property type="term" value="F:protein serine/threonine phosphatase activity"/>
    <property type="evidence" value="ECO:0007669"/>
    <property type="project" value="UniProtKB-EC"/>
</dbReference>
<sequence>MTETYSTSQGGQEPTAKFEREVLVRGWRSYAPRAPRCLPLIKFAARTDMGQVRENNEDKFDFYEPEEPAILAQRGCLYAVADGMGGALAGQIASELTLKRLLSAYYDHPADDPHVAMREAILEANNYIYALAQAIPERNGMGSTLVAAVFIEDRVFIVQVGDSRAYLWRRGQFRQVTVDHSWVEEQVRAGVLTREEAELSPFRNVITRSIGATPNVLPDFYDESVQEGDIWLLCSDGLTGHVEDAEIADIIGTHAPSEATRQLVELANARGGRDNITVFVLSIRAVVAYEEAQAFFTAPQMMPKEAAVDDGSLSSTPKPAAPFWRRFLLGS</sequence>
<dbReference type="InterPro" id="IPR001932">
    <property type="entry name" value="PPM-type_phosphatase-like_dom"/>
</dbReference>
<reference evidence="3" key="1">
    <citation type="submission" date="2013-03" db="EMBL/GenBank/DDBJ databases">
        <title>Genome sequence of Chthonomonas calidirosea, the first sequenced genome from the Armatimonadetes phylum (formally candidate division OP10).</title>
        <authorList>
            <person name="Lee K.C.Y."/>
            <person name="Morgan X.C."/>
            <person name="Dunfield P.F."/>
            <person name="Tamas I."/>
            <person name="Houghton K.M."/>
            <person name="Vyssotski M."/>
            <person name="Ryan J.L.J."/>
            <person name="Lagutin K."/>
            <person name="McDonald I.R."/>
            <person name="Stott M.B."/>
        </authorList>
    </citation>
    <scope>NUCLEOTIDE SEQUENCE [LARGE SCALE GENOMIC DNA]</scope>
    <source>
        <strain evidence="3">DSM 23976 / ICMP 18418 / T49</strain>
    </source>
</reference>
<organism evidence="2 3">
    <name type="scientific">Chthonomonas calidirosea (strain DSM 23976 / ICMP 18418 / T49)</name>
    <dbReference type="NCBI Taxonomy" id="1303518"/>
    <lineage>
        <taxon>Bacteria</taxon>
        <taxon>Bacillati</taxon>
        <taxon>Armatimonadota</taxon>
        <taxon>Chthonomonadia</taxon>
        <taxon>Chthonomonadales</taxon>
        <taxon>Chthonomonadaceae</taxon>
        <taxon>Chthonomonas</taxon>
    </lineage>
</organism>
<dbReference type="Pfam" id="PF13672">
    <property type="entry name" value="PP2C_2"/>
    <property type="match status" value="1"/>
</dbReference>
<dbReference type="eggNOG" id="COG0631">
    <property type="taxonomic scope" value="Bacteria"/>
</dbReference>
<keyword evidence="3" id="KW-1185">Reference proteome</keyword>
<dbReference type="InParanoid" id="S0EVU6"/>
<proteinExistence type="predicted"/>
<dbReference type="PROSITE" id="PS51746">
    <property type="entry name" value="PPM_2"/>
    <property type="match status" value="1"/>
</dbReference>
<dbReference type="SMART" id="SM00332">
    <property type="entry name" value="PP2Cc"/>
    <property type="match status" value="1"/>
</dbReference>
<name>S0EVU6_CHTCT</name>
<gene>
    <name evidence="2" type="ORF">CCALI_01754</name>
</gene>
<keyword evidence="2" id="KW-0378">Hydrolase</keyword>
<dbReference type="EC" id="3.1.3.16" evidence="2"/>
<dbReference type="SUPFAM" id="SSF81606">
    <property type="entry name" value="PP2C-like"/>
    <property type="match status" value="1"/>
</dbReference>
<evidence type="ECO:0000313" key="2">
    <source>
        <dbReference type="EMBL" id="CCW35567.1"/>
    </source>
</evidence>
<dbReference type="RefSeq" id="WP_016483095.1">
    <property type="nucleotide sequence ID" value="NC_021487.1"/>
</dbReference>